<feature type="disulfide bond" evidence="8">
    <location>
        <begin position="223"/>
        <end position="230"/>
    </location>
</feature>
<dbReference type="RefSeq" id="WP_084387788.1">
    <property type="nucleotide sequence ID" value="NZ_CAWRCI010000048.1"/>
</dbReference>
<evidence type="ECO:0000256" key="5">
    <source>
        <dbReference type="ARBA" id="ARBA00022801"/>
    </source>
</evidence>
<dbReference type="InterPro" id="IPR009045">
    <property type="entry name" value="Zn_M74/Hedgehog-like"/>
</dbReference>
<evidence type="ECO:0000313" key="11">
    <source>
        <dbReference type="Proteomes" id="UP000073601"/>
    </source>
</evidence>
<dbReference type="PIRSF" id="PIRSF018455">
    <property type="entry name" value="MepA"/>
    <property type="match status" value="1"/>
</dbReference>
<keyword evidence="8" id="KW-1015">Disulfide bond</keyword>
<dbReference type="GO" id="GO:0008237">
    <property type="term" value="F:metallopeptidase activity"/>
    <property type="evidence" value="ECO:0007669"/>
    <property type="project" value="UniProtKB-KW"/>
</dbReference>
<dbReference type="GO" id="GO:0046872">
    <property type="term" value="F:metal ion binding"/>
    <property type="evidence" value="ECO:0007669"/>
    <property type="project" value="UniProtKB-KW"/>
</dbReference>
<evidence type="ECO:0000256" key="3">
    <source>
        <dbReference type="ARBA" id="ARBA00022729"/>
    </source>
</evidence>
<gene>
    <name evidence="10" type="primary">mepA_5</name>
    <name evidence="10" type="ORF">GMA8713_03978</name>
</gene>
<evidence type="ECO:0000256" key="4">
    <source>
        <dbReference type="ARBA" id="ARBA00022764"/>
    </source>
</evidence>
<dbReference type="GO" id="GO:0004252">
    <property type="term" value="F:serine-type endopeptidase activity"/>
    <property type="evidence" value="ECO:0007669"/>
    <property type="project" value="InterPro"/>
</dbReference>
<dbReference type="GO" id="GO:0006508">
    <property type="term" value="P:proteolysis"/>
    <property type="evidence" value="ECO:0007669"/>
    <property type="project" value="UniProtKB-KW"/>
</dbReference>
<keyword evidence="7" id="KW-0482">Metalloprotease</keyword>
<accession>A0A128FHG6</accession>
<dbReference type="EMBL" id="FIZY01000048">
    <property type="protein sequence ID" value="CZF85945.1"/>
    <property type="molecule type" value="Genomic_DNA"/>
</dbReference>
<proteinExistence type="predicted"/>
<evidence type="ECO:0000256" key="8">
    <source>
        <dbReference type="PIRSR" id="PIRSR018455-2"/>
    </source>
</evidence>
<keyword evidence="2" id="KW-0479">Metal-binding</keyword>
<dbReference type="GO" id="GO:0030288">
    <property type="term" value="C:outer membrane-bounded periplasmic space"/>
    <property type="evidence" value="ECO:0007669"/>
    <property type="project" value="InterPro"/>
</dbReference>
<evidence type="ECO:0000256" key="6">
    <source>
        <dbReference type="ARBA" id="ARBA00022833"/>
    </source>
</evidence>
<feature type="disulfide bond" evidence="8">
    <location>
        <begin position="51"/>
        <end position="276"/>
    </location>
</feature>
<sequence>MKKNLLMILFIFMFLLGFWMAMSPAEANPWEEVQEPYLGVEQSIGSYANGCLSGGEALPLKGEGYQVIRPSRNRYYGHPNMIAYLSKLAKKTKGFGLDDLMIADISMPRGGNFTKGHSSHQTGLDADIWLSFAPEPLTKDSLESPTAVSMVDLQNYALKRDNWMKEHAILFQVAASEPEVARIFVHPVIKETLCEMAWEDRNWLRKVRPWWGHHYHMHVRLQCPEGSLNCISQNAPPAGDGCGAELISWRPKPVDETKSVVTTTKKKRVKIKPGQCEVVLTQ</sequence>
<dbReference type="Proteomes" id="UP000073601">
    <property type="component" value="Unassembled WGS sequence"/>
</dbReference>
<reference evidence="11" key="1">
    <citation type="submission" date="2016-02" db="EMBL/GenBank/DDBJ databases">
        <authorList>
            <person name="Rodrigo-Torres Lidia"/>
            <person name="Arahal R.David."/>
        </authorList>
    </citation>
    <scope>NUCLEOTIDE SEQUENCE [LARGE SCALE GENOMIC DNA]</scope>
    <source>
        <strain evidence="11">CECT 8713</strain>
    </source>
</reference>
<organism evidence="10 11">
    <name type="scientific">Grimontia marina</name>
    <dbReference type="NCBI Taxonomy" id="646534"/>
    <lineage>
        <taxon>Bacteria</taxon>
        <taxon>Pseudomonadati</taxon>
        <taxon>Pseudomonadota</taxon>
        <taxon>Gammaproteobacteria</taxon>
        <taxon>Vibrionales</taxon>
        <taxon>Vibrionaceae</taxon>
        <taxon>Grimontia</taxon>
    </lineage>
</organism>
<evidence type="ECO:0000256" key="2">
    <source>
        <dbReference type="ARBA" id="ARBA00022723"/>
    </source>
</evidence>
<name>A0A128FHG6_9GAMM</name>
<keyword evidence="6" id="KW-0862">Zinc</keyword>
<feature type="disulfide bond" evidence="8">
    <location>
        <begin position="194"/>
        <end position="242"/>
    </location>
</feature>
<dbReference type="InterPro" id="IPR005073">
    <property type="entry name" value="Peptidase_M74"/>
</dbReference>
<feature type="signal peptide" evidence="9">
    <location>
        <begin position="1"/>
        <end position="27"/>
    </location>
</feature>
<keyword evidence="5 10" id="KW-0378">Hydrolase</keyword>
<dbReference type="SUPFAM" id="SSF55166">
    <property type="entry name" value="Hedgehog/DD-peptidase"/>
    <property type="match status" value="1"/>
</dbReference>
<protein>
    <submittedName>
        <fullName evidence="10">Penicillin-insensitive murein endopeptidase</fullName>
        <ecNumber evidence="10">3.4.24.-</ecNumber>
    </submittedName>
</protein>
<evidence type="ECO:0000256" key="1">
    <source>
        <dbReference type="ARBA" id="ARBA00022670"/>
    </source>
</evidence>
<keyword evidence="1" id="KW-0645">Protease</keyword>
<evidence type="ECO:0000313" key="10">
    <source>
        <dbReference type="EMBL" id="CZF85945.1"/>
    </source>
</evidence>
<dbReference type="NCBIfam" id="NF006947">
    <property type="entry name" value="PRK09429.1"/>
    <property type="match status" value="1"/>
</dbReference>
<evidence type="ECO:0000256" key="7">
    <source>
        <dbReference type="ARBA" id="ARBA00023049"/>
    </source>
</evidence>
<dbReference type="Pfam" id="PF03411">
    <property type="entry name" value="Peptidase_M74"/>
    <property type="match status" value="1"/>
</dbReference>
<keyword evidence="4" id="KW-0574">Periplasm</keyword>
<keyword evidence="3 9" id="KW-0732">Signal</keyword>
<dbReference type="AlphaFoldDB" id="A0A128FHG6"/>
<feature type="chain" id="PRO_5007282483" evidence="9">
    <location>
        <begin position="28"/>
        <end position="282"/>
    </location>
</feature>
<dbReference type="Gene3D" id="3.30.1380.10">
    <property type="match status" value="1"/>
</dbReference>
<dbReference type="OrthoDB" id="1467367at2"/>
<keyword evidence="11" id="KW-1185">Reference proteome</keyword>
<dbReference type="EC" id="3.4.24.-" evidence="10"/>
<evidence type="ECO:0000256" key="9">
    <source>
        <dbReference type="SAM" id="SignalP"/>
    </source>
</evidence>